<reference evidence="2 3" key="1">
    <citation type="journal article" date="2024" name="Microbiol. Resour. Announc.">
        <title>Genome annotations for the ascomycete fungi Trichoderma harzianum, Trichoderma aggressivum, and Purpureocillium lilacinum.</title>
        <authorList>
            <person name="Beijen E.P.W."/>
            <person name="Ohm R.A."/>
        </authorList>
    </citation>
    <scope>NUCLEOTIDE SEQUENCE [LARGE SCALE GENOMIC DNA]</scope>
    <source>
        <strain evidence="2 3">CBS 150709</strain>
    </source>
</reference>
<evidence type="ECO:0000256" key="1">
    <source>
        <dbReference type="SAM" id="MobiDB-lite"/>
    </source>
</evidence>
<sequence>MIRSDGEKTPRILPSEMSSGMSVPEPARGTRVARQGFEQLGLGARRAVHEWAAKRAAESGRAHGEPEGWRDGWMAGWLDGMDGMAWHGMARHGGRDNTKTLARVCMRRGGPANNSHGLSPGSVAVSRRPTIKSAPAEGVESSVAGFALHDAWLAAVVGDRTGPRESPRDGPGAHARVGMVPCTPSIRGPPGRVSNLTLVANVVPAVPIPCHSIPILAVS</sequence>
<evidence type="ECO:0000313" key="3">
    <source>
        <dbReference type="Proteomes" id="UP001287286"/>
    </source>
</evidence>
<keyword evidence="3" id="KW-1185">Reference proteome</keyword>
<protein>
    <submittedName>
        <fullName evidence="2">Uncharacterized protein</fullName>
    </submittedName>
</protein>
<feature type="compositionally biased region" description="Basic and acidic residues" evidence="1">
    <location>
        <begin position="1"/>
        <end position="10"/>
    </location>
</feature>
<name>A0ABR0BL49_PURLI</name>
<proteinExistence type="predicted"/>
<dbReference type="EMBL" id="JAWRVI010000060">
    <property type="protein sequence ID" value="KAK4083168.1"/>
    <property type="molecule type" value="Genomic_DNA"/>
</dbReference>
<evidence type="ECO:0000313" key="2">
    <source>
        <dbReference type="EMBL" id="KAK4083168.1"/>
    </source>
</evidence>
<comment type="caution">
    <text evidence="2">The sequence shown here is derived from an EMBL/GenBank/DDBJ whole genome shotgun (WGS) entry which is preliminary data.</text>
</comment>
<dbReference type="Proteomes" id="UP001287286">
    <property type="component" value="Unassembled WGS sequence"/>
</dbReference>
<organism evidence="2 3">
    <name type="scientific">Purpureocillium lilacinum</name>
    <name type="common">Paecilomyces lilacinus</name>
    <dbReference type="NCBI Taxonomy" id="33203"/>
    <lineage>
        <taxon>Eukaryota</taxon>
        <taxon>Fungi</taxon>
        <taxon>Dikarya</taxon>
        <taxon>Ascomycota</taxon>
        <taxon>Pezizomycotina</taxon>
        <taxon>Sordariomycetes</taxon>
        <taxon>Hypocreomycetidae</taxon>
        <taxon>Hypocreales</taxon>
        <taxon>Ophiocordycipitaceae</taxon>
        <taxon>Purpureocillium</taxon>
    </lineage>
</organism>
<accession>A0ABR0BL49</accession>
<gene>
    <name evidence="2" type="ORF">Purlil1_10980</name>
</gene>
<feature type="region of interest" description="Disordered" evidence="1">
    <location>
        <begin position="1"/>
        <end position="27"/>
    </location>
</feature>